<feature type="transmembrane region" description="Helical" evidence="1">
    <location>
        <begin position="203"/>
        <end position="222"/>
    </location>
</feature>
<evidence type="ECO:0000313" key="3">
    <source>
        <dbReference type="Proteomes" id="UP001305702"/>
    </source>
</evidence>
<keyword evidence="1" id="KW-0472">Membrane</keyword>
<name>A0AA96LI05_9BACL</name>
<keyword evidence="1" id="KW-0812">Transmembrane</keyword>
<protein>
    <submittedName>
        <fullName evidence="2">Uncharacterized protein</fullName>
    </submittedName>
</protein>
<sequence>MWKSAARLARMEIRRKACEFLFSGAVTVFYTILMTNLLQDVSEDASNGVLVDVLFLLLSMIQGMTMNISHAGYWKTRPYTAKLKWMKSLPVTDREITGSRFLVLGVTLLWNLLVFYISLLFLSRAPEGGLTGGYGLAFVALWLWAPLLIGACCAYFELVMKEKNYLILISVLTVVIITVPVLLGKGGDPTLVALSYRLLDAYGGGVVLAALAAAAVGTYAFYRSSIIGLGKRDLR</sequence>
<feature type="transmembrane region" description="Helical" evidence="1">
    <location>
        <begin position="101"/>
        <end position="122"/>
    </location>
</feature>
<evidence type="ECO:0000313" key="2">
    <source>
        <dbReference type="EMBL" id="WNQ11852.1"/>
    </source>
</evidence>
<dbReference type="AlphaFoldDB" id="A0AA96LI05"/>
<feature type="transmembrane region" description="Helical" evidence="1">
    <location>
        <begin position="134"/>
        <end position="158"/>
    </location>
</feature>
<feature type="transmembrane region" description="Helical" evidence="1">
    <location>
        <begin position="165"/>
        <end position="183"/>
    </location>
</feature>
<organism evidence="2 3">
    <name type="scientific">Paenibacillus aurantius</name>
    <dbReference type="NCBI Taxonomy" id="2918900"/>
    <lineage>
        <taxon>Bacteria</taxon>
        <taxon>Bacillati</taxon>
        <taxon>Bacillota</taxon>
        <taxon>Bacilli</taxon>
        <taxon>Bacillales</taxon>
        <taxon>Paenibacillaceae</taxon>
        <taxon>Paenibacillus</taxon>
    </lineage>
</organism>
<gene>
    <name evidence="2" type="ORF">MJA45_02005</name>
</gene>
<dbReference type="RefSeq" id="WP_315605627.1">
    <property type="nucleotide sequence ID" value="NZ_CP130318.1"/>
</dbReference>
<proteinExistence type="predicted"/>
<keyword evidence="3" id="KW-1185">Reference proteome</keyword>
<dbReference type="KEGG" id="paun:MJA45_02005"/>
<accession>A0AA96LI05</accession>
<reference evidence="2 3" key="1">
    <citation type="submission" date="2022-02" db="EMBL/GenBank/DDBJ databases">
        <title>Paenibacillus sp. MBLB1776 Whole Genome Shotgun Sequencing.</title>
        <authorList>
            <person name="Hwang C.Y."/>
            <person name="Cho E.-S."/>
            <person name="Seo M.-J."/>
        </authorList>
    </citation>
    <scope>NUCLEOTIDE SEQUENCE [LARGE SCALE GENOMIC DNA]</scope>
    <source>
        <strain evidence="2 3">MBLB1776</strain>
    </source>
</reference>
<feature type="transmembrane region" description="Helical" evidence="1">
    <location>
        <begin position="20"/>
        <end position="38"/>
    </location>
</feature>
<feature type="transmembrane region" description="Helical" evidence="1">
    <location>
        <begin position="50"/>
        <end position="74"/>
    </location>
</feature>
<dbReference type="Proteomes" id="UP001305702">
    <property type="component" value="Chromosome"/>
</dbReference>
<evidence type="ECO:0000256" key="1">
    <source>
        <dbReference type="SAM" id="Phobius"/>
    </source>
</evidence>
<keyword evidence="1" id="KW-1133">Transmembrane helix</keyword>
<dbReference type="EMBL" id="CP130318">
    <property type="protein sequence ID" value="WNQ11852.1"/>
    <property type="molecule type" value="Genomic_DNA"/>
</dbReference>